<evidence type="ECO:0000256" key="1">
    <source>
        <dbReference type="ARBA" id="ARBA00005189"/>
    </source>
</evidence>
<reference evidence="10" key="1">
    <citation type="submission" date="2013-10" db="EMBL/GenBank/DDBJ databases">
        <title>Genomic analysis of the causative agents of coccidiosis in chickens.</title>
        <authorList>
            <person name="Reid A.J."/>
            <person name="Blake D."/>
            <person name="Billington K."/>
            <person name="Browne H."/>
            <person name="Dunn M."/>
            <person name="Hung S."/>
            <person name="Kawahara F."/>
            <person name="Miranda-Saavedra D."/>
            <person name="Mourier T."/>
            <person name="Nagra H."/>
            <person name="Otto T.D."/>
            <person name="Rawlings N."/>
            <person name="Sanchez A."/>
            <person name="Sanders M."/>
            <person name="Subramaniam C."/>
            <person name="Tay Y."/>
            <person name="Dear P."/>
            <person name="Doerig C."/>
            <person name="Gruber A."/>
            <person name="Parkinson J."/>
            <person name="Shirley M."/>
            <person name="Wan K.L."/>
            <person name="Berriman M."/>
            <person name="Tomley F."/>
            <person name="Pain A."/>
        </authorList>
    </citation>
    <scope>NUCLEOTIDE SEQUENCE [LARGE SCALE GENOMIC DNA]</scope>
    <source>
        <strain evidence="10">Houghton</strain>
    </source>
</reference>
<dbReference type="Pfam" id="PF13561">
    <property type="entry name" value="adh_short_C2"/>
    <property type="match status" value="1"/>
</dbReference>
<keyword evidence="4" id="KW-0276">Fatty acid metabolism</keyword>
<dbReference type="PANTHER" id="PTHR43159">
    <property type="entry name" value="ENOYL-[ACYL-CARRIER-PROTEIN] REDUCTASE"/>
    <property type="match status" value="1"/>
</dbReference>
<dbReference type="Gene3D" id="3.40.50.720">
    <property type="entry name" value="NAD(P)-binding Rossmann-like Domain"/>
    <property type="match status" value="1"/>
</dbReference>
<dbReference type="PANTHER" id="PTHR43159:SF2">
    <property type="entry name" value="ENOYL-[ACYL-CARRIER-PROTEIN] REDUCTASE [NADH], CHLOROPLASTIC"/>
    <property type="match status" value="1"/>
</dbReference>
<feature type="region of interest" description="Disordered" evidence="8">
    <location>
        <begin position="148"/>
        <end position="173"/>
    </location>
</feature>
<protein>
    <submittedName>
        <fullName evidence="10">Enoyl-acyl carrier reductase, putative</fullName>
    </submittedName>
</protein>
<dbReference type="PRINTS" id="PR00081">
    <property type="entry name" value="GDHRDH"/>
</dbReference>
<feature type="chain" id="PRO_5004672630" evidence="9">
    <location>
        <begin position="28"/>
        <end position="420"/>
    </location>
</feature>
<evidence type="ECO:0000313" key="10">
    <source>
        <dbReference type="EMBL" id="CDJ50922.1"/>
    </source>
</evidence>
<organism evidence="10 11">
    <name type="scientific">Eimeria brunetti</name>
    <dbReference type="NCBI Taxonomy" id="51314"/>
    <lineage>
        <taxon>Eukaryota</taxon>
        <taxon>Sar</taxon>
        <taxon>Alveolata</taxon>
        <taxon>Apicomplexa</taxon>
        <taxon>Conoidasida</taxon>
        <taxon>Coccidia</taxon>
        <taxon>Eucoccidiorida</taxon>
        <taxon>Eimeriorina</taxon>
        <taxon>Eimeriidae</taxon>
        <taxon>Eimeria</taxon>
    </lineage>
</organism>
<dbReference type="VEuPathDB" id="ToxoDB:EBH_0037580"/>
<comment type="similarity">
    <text evidence="2">Belongs to the short-chain dehydrogenases/reductases (SDR) family. FabI subfamily.</text>
</comment>
<keyword evidence="9" id="KW-0732">Signal</keyword>
<evidence type="ECO:0000256" key="2">
    <source>
        <dbReference type="ARBA" id="ARBA00009233"/>
    </source>
</evidence>
<accession>U6LKT2</accession>
<keyword evidence="3" id="KW-0444">Lipid biosynthesis</keyword>
<feature type="signal peptide" evidence="9">
    <location>
        <begin position="1"/>
        <end position="27"/>
    </location>
</feature>
<reference evidence="10" key="2">
    <citation type="submission" date="2013-10" db="EMBL/GenBank/DDBJ databases">
        <authorList>
            <person name="Aslett M."/>
        </authorList>
    </citation>
    <scope>NUCLEOTIDE SEQUENCE [LARGE SCALE GENOMIC DNA]</scope>
    <source>
        <strain evidence="10">Houghton</strain>
    </source>
</reference>
<dbReference type="SUPFAM" id="SSF51735">
    <property type="entry name" value="NAD(P)-binding Rossmann-fold domains"/>
    <property type="match status" value="1"/>
</dbReference>
<dbReference type="InterPro" id="IPR014358">
    <property type="entry name" value="Enoyl-ACP_Rdtase_NADH"/>
</dbReference>
<evidence type="ECO:0000256" key="8">
    <source>
        <dbReference type="SAM" id="MobiDB-lite"/>
    </source>
</evidence>
<dbReference type="InterPro" id="IPR036291">
    <property type="entry name" value="NAD(P)-bd_dom_sf"/>
</dbReference>
<evidence type="ECO:0000256" key="4">
    <source>
        <dbReference type="ARBA" id="ARBA00022832"/>
    </source>
</evidence>
<keyword evidence="11" id="KW-1185">Reference proteome</keyword>
<dbReference type="Gene3D" id="1.10.8.400">
    <property type="entry name" value="Enoyl acyl carrier protein reductase"/>
    <property type="match status" value="1"/>
</dbReference>
<evidence type="ECO:0000256" key="6">
    <source>
        <dbReference type="ARBA" id="ARBA00023098"/>
    </source>
</evidence>
<evidence type="ECO:0000256" key="3">
    <source>
        <dbReference type="ARBA" id="ARBA00022516"/>
    </source>
</evidence>
<name>U6LKT2_9EIME</name>
<keyword evidence="6" id="KW-0443">Lipid metabolism</keyword>
<dbReference type="GO" id="GO:0004318">
    <property type="term" value="F:enoyl-[acyl-carrier-protein] reductase (NADH) activity"/>
    <property type="evidence" value="ECO:0007669"/>
    <property type="project" value="InterPro"/>
</dbReference>
<keyword evidence="5" id="KW-0560">Oxidoreductase</keyword>
<evidence type="ECO:0000256" key="7">
    <source>
        <dbReference type="ARBA" id="ARBA00023160"/>
    </source>
</evidence>
<comment type="pathway">
    <text evidence="1">Lipid metabolism.</text>
</comment>
<gene>
    <name evidence="10" type="ORF">EBH_0037580</name>
</gene>
<evidence type="ECO:0000256" key="9">
    <source>
        <dbReference type="SAM" id="SignalP"/>
    </source>
</evidence>
<proteinExistence type="inferred from homology"/>
<dbReference type="OrthoDB" id="354374at2759"/>
<dbReference type="EMBL" id="HG712499">
    <property type="protein sequence ID" value="CDJ50922.1"/>
    <property type="molecule type" value="Genomic_DNA"/>
</dbReference>
<dbReference type="AlphaFoldDB" id="U6LKT2"/>
<dbReference type="InterPro" id="IPR002347">
    <property type="entry name" value="SDR_fam"/>
</dbReference>
<keyword evidence="7" id="KW-0275">Fatty acid biosynthesis</keyword>
<evidence type="ECO:0000256" key="5">
    <source>
        <dbReference type="ARBA" id="ARBA00023002"/>
    </source>
</evidence>
<dbReference type="Proteomes" id="UP000030750">
    <property type="component" value="Unassembled WGS sequence"/>
</dbReference>
<evidence type="ECO:0000313" key="11">
    <source>
        <dbReference type="Proteomes" id="UP000030750"/>
    </source>
</evidence>
<sequence>MLRHLCNISVALLLLLQHQQQQQQVAAFRVVPGADSRGAAEFPRLLQPTAAVPSASLQQQQQAAVVPAAATSSSSNSVSSSTAAAAAAASEAPLSGPLPVDLRGKTAFVAAGARVLVGTWPPVYGIFRRGLEGGKFKEDEMYTPDPAAAAAAAAAADPADPADPAAAAATQQQQQQQQVDMAFYKVYPLDAAFDYPGDVPPEVASNKRYAGIEGYTISEVAAAVKKDVGNIDILVHSLANGPEVTKPLLQTSRAGYLSALSSSSYSFVSLLQHFLPLMNRGGAALALSYIASQRAIPGYGGGMSSAKAALESDCRTLAFEAGRQQQVRVNCISAGPLRSRAAAAIGSKANHSFIDLAIQYSKANAPLQQDLESDDVGRAALFLLSPLARAISGETLYVDNGLHAMGQAVDSQALAPNPKP</sequence>
<dbReference type="GO" id="GO:0006633">
    <property type="term" value="P:fatty acid biosynthetic process"/>
    <property type="evidence" value="ECO:0007669"/>
    <property type="project" value="UniProtKB-KW"/>
</dbReference>